<gene>
    <name evidence="1" type="ORF">OKA104_LOCUS51035</name>
</gene>
<proteinExistence type="predicted"/>
<dbReference type="Proteomes" id="UP000663881">
    <property type="component" value="Unassembled WGS sequence"/>
</dbReference>
<dbReference type="AlphaFoldDB" id="A0A820NWJ2"/>
<protein>
    <submittedName>
        <fullName evidence="1">Uncharacterized protein</fullName>
    </submittedName>
</protein>
<reference evidence="1" key="1">
    <citation type="submission" date="2021-02" db="EMBL/GenBank/DDBJ databases">
        <authorList>
            <person name="Nowell W R."/>
        </authorList>
    </citation>
    <scope>NUCLEOTIDE SEQUENCE</scope>
</reference>
<evidence type="ECO:0000313" key="2">
    <source>
        <dbReference type="Proteomes" id="UP000663881"/>
    </source>
</evidence>
<evidence type="ECO:0000313" key="1">
    <source>
        <dbReference type="EMBL" id="CAF4393962.1"/>
    </source>
</evidence>
<dbReference type="EMBL" id="CAJOAY010026859">
    <property type="protein sequence ID" value="CAF4393962.1"/>
    <property type="molecule type" value="Genomic_DNA"/>
</dbReference>
<sequence>MVREDGGSWSEIWPVLFNTWLGIPLAVSA</sequence>
<name>A0A820NWJ2_9BILA</name>
<feature type="non-terminal residue" evidence="1">
    <location>
        <position position="1"/>
    </location>
</feature>
<accession>A0A820NWJ2</accession>
<organism evidence="1 2">
    <name type="scientific">Adineta steineri</name>
    <dbReference type="NCBI Taxonomy" id="433720"/>
    <lineage>
        <taxon>Eukaryota</taxon>
        <taxon>Metazoa</taxon>
        <taxon>Spiralia</taxon>
        <taxon>Gnathifera</taxon>
        <taxon>Rotifera</taxon>
        <taxon>Eurotatoria</taxon>
        <taxon>Bdelloidea</taxon>
        <taxon>Adinetida</taxon>
        <taxon>Adinetidae</taxon>
        <taxon>Adineta</taxon>
    </lineage>
</organism>
<comment type="caution">
    <text evidence="1">The sequence shown here is derived from an EMBL/GenBank/DDBJ whole genome shotgun (WGS) entry which is preliminary data.</text>
</comment>